<proteinExistence type="predicted"/>
<evidence type="ECO:0000313" key="3">
    <source>
        <dbReference type="Proteomes" id="UP000182977"/>
    </source>
</evidence>
<dbReference type="PANTHER" id="PTHR43861">
    <property type="entry name" value="TRANS-ACONITATE 2-METHYLTRANSFERASE-RELATED"/>
    <property type="match status" value="1"/>
</dbReference>
<feature type="domain" description="Methyltransferase" evidence="1">
    <location>
        <begin position="31"/>
        <end position="130"/>
    </location>
</feature>
<dbReference type="RefSeq" id="WP_152690648.1">
    <property type="nucleotide sequence ID" value="NZ_KQ061222.1"/>
</dbReference>
<dbReference type="CDD" id="cd02440">
    <property type="entry name" value="AdoMet_MTases"/>
    <property type="match status" value="1"/>
</dbReference>
<dbReference type="GO" id="GO:0032259">
    <property type="term" value="P:methylation"/>
    <property type="evidence" value="ECO:0007669"/>
    <property type="project" value="UniProtKB-KW"/>
</dbReference>
<accession>A0A1H2L541</accession>
<dbReference type="Gene3D" id="3.40.50.150">
    <property type="entry name" value="Vaccinia Virus protein VP39"/>
    <property type="match status" value="1"/>
</dbReference>
<dbReference type="OrthoDB" id="5174037at2"/>
<reference evidence="3" key="1">
    <citation type="submission" date="2016-10" db="EMBL/GenBank/DDBJ databases">
        <authorList>
            <person name="Varghese N."/>
            <person name="Submissions S."/>
        </authorList>
    </citation>
    <scope>NUCLEOTIDE SEQUENCE [LARGE SCALE GENOMIC DNA]</scope>
    <source>
        <strain evidence="3">DSM 45079</strain>
    </source>
</reference>
<dbReference type="SUPFAM" id="SSF53335">
    <property type="entry name" value="S-adenosyl-L-methionine-dependent methyltransferases"/>
    <property type="match status" value="1"/>
</dbReference>
<dbReference type="InterPro" id="IPR025714">
    <property type="entry name" value="Methyltranfer_dom"/>
</dbReference>
<dbReference type="GO" id="GO:0008168">
    <property type="term" value="F:methyltransferase activity"/>
    <property type="evidence" value="ECO:0007669"/>
    <property type="project" value="UniProtKB-KW"/>
</dbReference>
<sequence>MTNWDARAYDRDFAFVAAYGAELLDWLQPQPGESVLDLGCGTGELTQRLIDAGARVIGIDAEPAMIEAARERLGDAAELRVADAHDFTVDEPVDAVVSNAALHWMPAQVEVLGCVSDALRQGGRFVAEMGATGNVASITAAVDRACREAGLPDRTWPWFFNSPAEYAAILEDAGLEVRQLDFYDRPTKLTGPDGMTKWLEMFASSQVEGLPAAVLTRAEEIARPALWHDDAWWADYRRLRFRAVKL</sequence>
<dbReference type="EMBL" id="LT629791">
    <property type="protein sequence ID" value="SDU75668.1"/>
    <property type="molecule type" value="Genomic_DNA"/>
</dbReference>
<keyword evidence="3" id="KW-1185">Reference proteome</keyword>
<evidence type="ECO:0000259" key="1">
    <source>
        <dbReference type="Pfam" id="PF13847"/>
    </source>
</evidence>
<dbReference type="Proteomes" id="UP000182977">
    <property type="component" value="Chromosome I"/>
</dbReference>
<evidence type="ECO:0000313" key="2">
    <source>
        <dbReference type="EMBL" id="SDU75668.1"/>
    </source>
</evidence>
<organism evidence="2 3">
    <name type="scientific">Jiangella alkaliphila</name>
    <dbReference type="NCBI Taxonomy" id="419479"/>
    <lineage>
        <taxon>Bacteria</taxon>
        <taxon>Bacillati</taxon>
        <taxon>Actinomycetota</taxon>
        <taxon>Actinomycetes</taxon>
        <taxon>Jiangellales</taxon>
        <taxon>Jiangellaceae</taxon>
        <taxon>Jiangella</taxon>
    </lineage>
</organism>
<dbReference type="InterPro" id="IPR029063">
    <property type="entry name" value="SAM-dependent_MTases_sf"/>
</dbReference>
<keyword evidence="2" id="KW-0808">Transferase</keyword>
<dbReference type="STRING" id="419479.SAMN04488563_5015"/>
<protein>
    <submittedName>
        <fullName evidence="2">Methyltransferase domain-containing protein</fullName>
    </submittedName>
</protein>
<keyword evidence="2" id="KW-0489">Methyltransferase</keyword>
<dbReference type="AlphaFoldDB" id="A0A1H2L541"/>
<dbReference type="Pfam" id="PF13847">
    <property type="entry name" value="Methyltransf_31"/>
    <property type="match status" value="1"/>
</dbReference>
<name>A0A1H2L541_9ACTN</name>
<dbReference type="PANTHER" id="PTHR43861:SF1">
    <property type="entry name" value="TRANS-ACONITATE 2-METHYLTRANSFERASE"/>
    <property type="match status" value="1"/>
</dbReference>
<gene>
    <name evidence="2" type="ORF">SAMN04488563_5015</name>
</gene>